<evidence type="ECO:0000313" key="3">
    <source>
        <dbReference type="Proteomes" id="UP000198832"/>
    </source>
</evidence>
<dbReference type="EMBL" id="FOLB01000001">
    <property type="protein sequence ID" value="SFB77905.1"/>
    <property type="molecule type" value="Genomic_DNA"/>
</dbReference>
<organism evidence="2 3">
    <name type="scientific">Nocardioides terrae</name>
    <dbReference type="NCBI Taxonomy" id="574651"/>
    <lineage>
        <taxon>Bacteria</taxon>
        <taxon>Bacillati</taxon>
        <taxon>Actinomycetota</taxon>
        <taxon>Actinomycetes</taxon>
        <taxon>Propionibacteriales</taxon>
        <taxon>Nocardioidaceae</taxon>
        <taxon>Nocardioides</taxon>
    </lineage>
</organism>
<gene>
    <name evidence="2" type="ORF">SAMN04487968_101475</name>
</gene>
<dbReference type="InterPro" id="IPR034139">
    <property type="entry name" value="TOPRIM_OLD"/>
</dbReference>
<accession>A0A1I1DSE9</accession>
<feature type="domain" description="OLD protein-like TOPRIM" evidence="1">
    <location>
        <begin position="9"/>
        <end position="70"/>
    </location>
</feature>
<keyword evidence="3" id="KW-1185">Reference proteome</keyword>
<sequence length="189" mass="20741">MHVDLHPGARAVLLVEGESDKVAVETVARRRGRDLAAERVDVVSMGGATNIGHHLSALANRGVRLGGLYDAREQHFVRRGLERVGLRREGSPEPLAAAGFFACVEDLEDEFMRVLGPDGYLAMIERAGELPAFRILQQQPAQRDRALADQLRRFAGTKGGRKARYGRLFAESVPLDAVPPPLDELLAWV</sequence>
<dbReference type="Pfam" id="PF20469">
    <property type="entry name" value="OLD-like_TOPRIM"/>
    <property type="match status" value="1"/>
</dbReference>
<dbReference type="STRING" id="574651.SAMN04487968_101475"/>
<reference evidence="2 3" key="1">
    <citation type="submission" date="2016-10" db="EMBL/GenBank/DDBJ databases">
        <authorList>
            <person name="de Groot N.N."/>
        </authorList>
    </citation>
    <scope>NUCLEOTIDE SEQUENCE [LARGE SCALE GENOMIC DNA]</scope>
    <source>
        <strain evidence="2 3">CGMCC 1.7056</strain>
    </source>
</reference>
<dbReference type="Proteomes" id="UP000198832">
    <property type="component" value="Unassembled WGS sequence"/>
</dbReference>
<evidence type="ECO:0000259" key="1">
    <source>
        <dbReference type="Pfam" id="PF20469"/>
    </source>
</evidence>
<dbReference type="OrthoDB" id="9152042at2"/>
<name>A0A1I1DSE9_9ACTN</name>
<protein>
    <recommendedName>
        <fullName evidence="1">OLD protein-like TOPRIM domain-containing protein</fullName>
    </recommendedName>
</protein>
<evidence type="ECO:0000313" key="2">
    <source>
        <dbReference type="EMBL" id="SFB77905.1"/>
    </source>
</evidence>
<dbReference type="AlphaFoldDB" id="A0A1I1DSE9"/>
<proteinExistence type="predicted"/>
<dbReference type="RefSeq" id="WP_091119670.1">
    <property type="nucleotide sequence ID" value="NZ_FOLB01000001.1"/>
</dbReference>